<protein>
    <recommendedName>
        <fullName evidence="10">Peptidase M14 domain-containing protein</fullName>
    </recommendedName>
</protein>
<dbReference type="PROSITE" id="PS52035">
    <property type="entry name" value="PEPTIDASE_M14"/>
    <property type="match status" value="1"/>
</dbReference>
<evidence type="ECO:0000256" key="5">
    <source>
        <dbReference type="ARBA" id="ARBA00022833"/>
    </source>
</evidence>
<proteinExistence type="inferred from homology"/>
<dbReference type="Proteomes" id="UP000318582">
    <property type="component" value="Unassembled WGS sequence"/>
</dbReference>
<name>A0A507EC85_9FUNG</name>
<organism evidence="11 12">
    <name type="scientific">Powellomyces hirtus</name>
    <dbReference type="NCBI Taxonomy" id="109895"/>
    <lineage>
        <taxon>Eukaryota</taxon>
        <taxon>Fungi</taxon>
        <taxon>Fungi incertae sedis</taxon>
        <taxon>Chytridiomycota</taxon>
        <taxon>Chytridiomycota incertae sedis</taxon>
        <taxon>Chytridiomycetes</taxon>
        <taxon>Spizellomycetales</taxon>
        <taxon>Powellomycetaceae</taxon>
        <taxon>Powellomyces</taxon>
    </lineage>
</organism>
<evidence type="ECO:0000313" key="11">
    <source>
        <dbReference type="EMBL" id="TPX61371.1"/>
    </source>
</evidence>
<dbReference type="AlphaFoldDB" id="A0A507EC85"/>
<evidence type="ECO:0000256" key="2">
    <source>
        <dbReference type="ARBA" id="ARBA00005988"/>
    </source>
</evidence>
<evidence type="ECO:0000256" key="3">
    <source>
        <dbReference type="ARBA" id="ARBA00022670"/>
    </source>
</evidence>
<keyword evidence="8" id="KW-0472">Membrane</keyword>
<feature type="transmembrane region" description="Helical" evidence="8">
    <location>
        <begin position="383"/>
        <end position="409"/>
    </location>
</feature>
<comment type="similarity">
    <text evidence="2 7">Belongs to the peptidase M14 family.</text>
</comment>
<dbReference type="SUPFAM" id="SSF53187">
    <property type="entry name" value="Zn-dependent exopeptidases"/>
    <property type="match status" value="1"/>
</dbReference>
<comment type="cofactor">
    <cofactor evidence="1">
        <name>Zn(2+)</name>
        <dbReference type="ChEBI" id="CHEBI:29105"/>
    </cofactor>
</comment>
<evidence type="ECO:0000256" key="1">
    <source>
        <dbReference type="ARBA" id="ARBA00001947"/>
    </source>
</evidence>
<dbReference type="InterPro" id="IPR000834">
    <property type="entry name" value="Peptidase_M14"/>
</dbReference>
<dbReference type="GO" id="GO:0004181">
    <property type="term" value="F:metallocarboxypeptidase activity"/>
    <property type="evidence" value="ECO:0007669"/>
    <property type="project" value="InterPro"/>
</dbReference>
<keyword evidence="6" id="KW-0482">Metalloprotease</keyword>
<dbReference type="EMBL" id="QEAQ01000008">
    <property type="protein sequence ID" value="TPX61371.1"/>
    <property type="molecule type" value="Genomic_DNA"/>
</dbReference>
<keyword evidence="3" id="KW-0645">Protease</keyword>
<feature type="signal peptide" evidence="9">
    <location>
        <begin position="1"/>
        <end position="25"/>
    </location>
</feature>
<keyword evidence="8" id="KW-1133">Transmembrane helix</keyword>
<feature type="domain" description="Peptidase M14" evidence="10">
    <location>
        <begin position="48"/>
        <end position="361"/>
    </location>
</feature>
<keyword evidence="8" id="KW-0812">Transmembrane</keyword>
<dbReference type="Pfam" id="PF00246">
    <property type="entry name" value="Peptidase_M14"/>
    <property type="match status" value="1"/>
</dbReference>
<dbReference type="GO" id="GO:0006508">
    <property type="term" value="P:proteolysis"/>
    <property type="evidence" value="ECO:0007669"/>
    <property type="project" value="UniProtKB-KW"/>
</dbReference>
<dbReference type="PANTHER" id="PTHR11705">
    <property type="entry name" value="PROTEASE FAMILY M14 CARBOXYPEPTIDASE A,B"/>
    <property type="match status" value="1"/>
</dbReference>
<keyword evidence="5" id="KW-0862">Zinc</keyword>
<evidence type="ECO:0000256" key="7">
    <source>
        <dbReference type="PROSITE-ProRule" id="PRU01379"/>
    </source>
</evidence>
<dbReference type="STRING" id="109895.A0A507EC85"/>
<evidence type="ECO:0000256" key="4">
    <source>
        <dbReference type="ARBA" id="ARBA00022801"/>
    </source>
</evidence>
<sequence>MTIIPWRSFYTVAACLFHFQNLVLASNLRGRAEPSFTGGELDKGSLNGFWTYTEVVNACKLLAEKHPTLVEYGSIGNSVEGRPMPILTLTNKQSSAVPLDSRPALLLTSLSRGNEPLSLATLLNIVRHIVQNSNDVTVAQLLSSTKIVSIPMVNPDAWNAATTSQFHIKNMRDVCSKTPLSRGVDLTTNWGFHWDTYLPSSDLHKNEEKYEKECSEYYHGADPFSEPETAALKAVIETSVKPKSIIFFRQTDAATPSIIVPYTYHPSNSAIQTSRSLFRAEDVKVYESIITGMNASSEGLYTAGTTWDMSGQTISGSDLDWAFDQAGIFSVMVQVAASGDKSLQTAASKHLNATLALANLMSALPSKSAKPNKSPILKHIKKAVLNIPLILGAIAAFLLAVSFATARFLGYDKIWDRFVLGVQRLKRWKMYRNYTSLGASGKDDDEEDEDFGWALDEGIAEEGGFER</sequence>
<dbReference type="PANTHER" id="PTHR11705:SF143">
    <property type="entry name" value="SLL0236 PROTEIN"/>
    <property type="match status" value="1"/>
</dbReference>
<keyword evidence="4" id="KW-0378">Hydrolase</keyword>
<comment type="caution">
    <text evidence="11">The sequence shown here is derived from an EMBL/GenBank/DDBJ whole genome shotgun (WGS) entry which is preliminary data.</text>
</comment>
<keyword evidence="12" id="KW-1185">Reference proteome</keyword>
<evidence type="ECO:0000256" key="6">
    <source>
        <dbReference type="ARBA" id="ARBA00023049"/>
    </source>
</evidence>
<keyword evidence="9" id="KW-0732">Signal</keyword>
<dbReference type="SMART" id="SM00631">
    <property type="entry name" value="Zn_pept"/>
    <property type="match status" value="1"/>
</dbReference>
<accession>A0A507EC85</accession>
<evidence type="ECO:0000313" key="12">
    <source>
        <dbReference type="Proteomes" id="UP000318582"/>
    </source>
</evidence>
<gene>
    <name evidence="11" type="ORF">PhCBS80983_g01134</name>
</gene>
<comment type="caution">
    <text evidence="7">Lacks conserved residue(s) required for the propagation of feature annotation.</text>
</comment>
<dbReference type="GO" id="GO:0005615">
    <property type="term" value="C:extracellular space"/>
    <property type="evidence" value="ECO:0007669"/>
    <property type="project" value="TreeGrafter"/>
</dbReference>
<dbReference type="GO" id="GO:0008270">
    <property type="term" value="F:zinc ion binding"/>
    <property type="evidence" value="ECO:0007669"/>
    <property type="project" value="InterPro"/>
</dbReference>
<feature type="chain" id="PRO_5021426584" description="Peptidase M14 domain-containing protein" evidence="9">
    <location>
        <begin position="26"/>
        <end position="467"/>
    </location>
</feature>
<reference evidence="11 12" key="1">
    <citation type="journal article" date="2019" name="Sci. Rep.">
        <title>Comparative genomics of chytrid fungi reveal insights into the obligate biotrophic and pathogenic lifestyle of Synchytrium endobioticum.</title>
        <authorList>
            <person name="van de Vossenberg B.T.L.H."/>
            <person name="Warris S."/>
            <person name="Nguyen H.D.T."/>
            <person name="van Gent-Pelzer M.P.E."/>
            <person name="Joly D.L."/>
            <person name="van de Geest H.C."/>
            <person name="Bonants P.J.M."/>
            <person name="Smith D.S."/>
            <person name="Levesque C.A."/>
            <person name="van der Lee T.A.J."/>
        </authorList>
    </citation>
    <scope>NUCLEOTIDE SEQUENCE [LARGE SCALE GENOMIC DNA]</scope>
    <source>
        <strain evidence="11 12">CBS 809.83</strain>
    </source>
</reference>
<dbReference type="Gene3D" id="3.40.630.10">
    <property type="entry name" value="Zn peptidases"/>
    <property type="match status" value="1"/>
</dbReference>
<evidence type="ECO:0000259" key="10">
    <source>
        <dbReference type="PROSITE" id="PS52035"/>
    </source>
</evidence>
<evidence type="ECO:0000256" key="8">
    <source>
        <dbReference type="SAM" id="Phobius"/>
    </source>
</evidence>
<evidence type="ECO:0000256" key="9">
    <source>
        <dbReference type="SAM" id="SignalP"/>
    </source>
</evidence>